<accession>A0ACB8QDE6</accession>
<reference evidence="1" key="1">
    <citation type="submission" date="2021-02" db="EMBL/GenBank/DDBJ databases">
        <authorList>
            <consortium name="DOE Joint Genome Institute"/>
            <person name="Ahrendt S."/>
            <person name="Looney B.P."/>
            <person name="Miyauchi S."/>
            <person name="Morin E."/>
            <person name="Drula E."/>
            <person name="Courty P.E."/>
            <person name="Chicoki N."/>
            <person name="Fauchery L."/>
            <person name="Kohler A."/>
            <person name="Kuo A."/>
            <person name="Labutti K."/>
            <person name="Pangilinan J."/>
            <person name="Lipzen A."/>
            <person name="Riley R."/>
            <person name="Andreopoulos W."/>
            <person name="He G."/>
            <person name="Johnson J."/>
            <person name="Barry K.W."/>
            <person name="Grigoriev I.V."/>
            <person name="Nagy L."/>
            <person name="Hibbett D."/>
            <person name="Henrissat B."/>
            <person name="Matheny P.B."/>
            <person name="Labbe J."/>
            <person name="Martin F."/>
        </authorList>
    </citation>
    <scope>NUCLEOTIDE SEQUENCE</scope>
    <source>
        <strain evidence="1">EC-137</strain>
    </source>
</reference>
<proteinExistence type="predicted"/>
<organism evidence="1 2">
    <name type="scientific">Vararia minispora EC-137</name>
    <dbReference type="NCBI Taxonomy" id="1314806"/>
    <lineage>
        <taxon>Eukaryota</taxon>
        <taxon>Fungi</taxon>
        <taxon>Dikarya</taxon>
        <taxon>Basidiomycota</taxon>
        <taxon>Agaricomycotina</taxon>
        <taxon>Agaricomycetes</taxon>
        <taxon>Russulales</taxon>
        <taxon>Lachnocladiaceae</taxon>
        <taxon>Vararia</taxon>
    </lineage>
</organism>
<keyword evidence="2" id="KW-1185">Reference proteome</keyword>
<comment type="caution">
    <text evidence="1">The sequence shown here is derived from an EMBL/GenBank/DDBJ whole genome shotgun (WGS) entry which is preliminary data.</text>
</comment>
<name>A0ACB8QDE6_9AGAM</name>
<dbReference type="EMBL" id="MU273658">
    <property type="protein sequence ID" value="KAI0029757.1"/>
    <property type="molecule type" value="Genomic_DNA"/>
</dbReference>
<dbReference type="Proteomes" id="UP000814128">
    <property type="component" value="Unassembled WGS sequence"/>
</dbReference>
<evidence type="ECO:0000313" key="1">
    <source>
        <dbReference type="EMBL" id="KAI0029757.1"/>
    </source>
</evidence>
<gene>
    <name evidence="1" type="ORF">K488DRAFT_55673</name>
</gene>
<evidence type="ECO:0000313" key="2">
    <source>
        <dbReference type="Proteomes" id="UP000814128"/>
    </source>
</evidence>
<reference evidence="1" key="2">
    <citation type="journal article" date="2022" name="New Phytol.">
        <title>Evolutionary transition to the ectomycorrhizal habit in the genomes of a hyperdiverse lineage of mushroom-forming fungi.</title>
        <authorList>
            <person name="Looney B."/>
            <person name="Miyauchi S."/>
            <person name="Morin E."/>
            <person name="Drula E."/>
            <person name="Courty P.E."/>
            <person name="Kohler A."/>
            <person name="Kuo A."/>
            <person name="LaButti K."/>
            <person name="Pangilinan J."/>
            <person name="Lipzen A."/>
            <person name="Riley R."/>
            <person name="Andreopoulos W."/>
            <person name="He G."/>
            <person name="Johnson J."/>
            <person name="Nolan M."/>
            <person name="Tritt A."/>
            <person name="Barry K.W."/>
            <person name="Grigoriev I.V."/>
            <person name="Nagy L.G."/>
            <person name="Hibbett D."/>
            <person name="Henrissat B."/>
            <person name="Matheny P.B."/>
            <person name="Labbe J."/>
            <person name="Martin F.M."/>
        </authorList>
    </citation>
    <scope>NUCLEOTIDE SEQUENCE</scope>
    <source>
        <strain evidence="1">EC-137</strain>
    </source>
</reference>
<sequence length="85" mass="9757">METRKQMVMDQIRSELAMAGAQELIQKINDKCFQKCITKPSTSLSNSEQVCLERCLGAYMEAFNIVSRTYTARLAKERLDDPELH</sequence>
<protein>
    <submittedName>
        <fullName evidence="1">Tim10/DDP family zinc finger-domain-containing protein</fullName>
    </submittedName>
</protein>